<protein>
    <submittedName>
        <fullName evidence="1">Uncharacterized protein</fullName>
    </submittedName>
</protein>
<proteinExistence type="predicted"/>
<organism evidence="1">
    <name type="scientific">Arundo donax</name>
    <name type="common">Giant reed</name>
    <name type="synonym">Donax arundinaceus</name>
    <dbReference type="NCBI Taxonomy" id="35708"/>
    <lineage>
        <taxon>Eukaryota</taxon>
        <taxon>Viridiplantae</taxon>
        <taxon>Streptophyta</taxon>
        <taxon>Embryophyta</taxon>
        <taxon>Tracheophyta</taxon>
        <taxon>Spermatophyta</taxon>
        <taxon>Magnoliopsida</taxon>
        <taxon>Liliopsida</taxon>
        <taxon>Poales</taxon>
        <taxon>Poaceae</taxon>
        <taxon>PACMAD clade</taxon>
        <taxon>Arundinoideae</taxon>
        <taxon>Arundineae</taxon>
        <taxon>Arundo</taxon>
    </lineage>
</organism>
<evidence type="ECO:0000313" key="1">
    <source>
        <dbReference type="EMBL" id="JAD48181.1"/>
    </source>
</evidence>
<reference evidence="1" key="1">
    <citation type="submission" date="2014-09" db="EMBL/GenBank/DDBJ databases">
        <authorList>
            <person name="Magalhaes I.L.F."/>
            <person name="Oliveira U."/>
            <person name="Santos F.R."/>
            <person name="Vidigal T.H.D.A."/>
            <person name="Brescovit A.D."/>
            <person name="Santos A.J."/>
        </authorList>
    </citation>
    <scope>NUCLEOTIDE SEQUENCE</scope>
    <source>
        <tissue evidence="1">Shoot tissue taken approximately 20 cm above the soil surface</tissue>
    </source>
</reference>
<dbReference type="EMBL" id="GBRH01249714">
    <property type="protein sequence ID" value="JAD48181.1"/>
    <property type="molecule type" value="Transcribed_RNA"/>
</dbReference>
<sequence length="43" mass="4854">MSSRFHNTTSSNSYLLKTVVDNIAVTFSSKFEIHKSVGTTRVY</sequence>
<name>A0A0A9AAT1_ARUDO</name>
<accession>A0A0A9AAT1</accession>
<dbReference type="AlphaFoldDB" id="A0A0A9AAT1"/>
<reference evidence="1" key="2">
    <citation type="journal article" date="2015" name="Data Brief">
        <title>Shoot transcriptome of the giant reed, Arundo donax.</title>
        <authorList>
            <person name="Barrero R.A."/>
            <person name="Guerrero F.D."/>
            <person name="Moolhuijzen P."/>
            <person name="Goolsby J.A."/>
            <person name="Tidwell J."/>
            <person name="Bellgard S.E."/>
            <person name="Bellgard M.I."/>
        </authorList>
    </citation>
    <scope>NUCLEOTIDE SEQUENCE</scope>
    <source>
        <tissue evidence="1">Shoot tissue taken approximately 20 cm above the soil surface</tissue>
    </source>
</reference>